<accession>H8FTV4</accession>
<gene>
    <name evidence="1" type="ORF">PHAMO_290099</name>
</gene>
<comment type="caution">
    <text evidence="1">The sequence shown here is derived from an EMBL/GenBank/DDBJ whole genome shotgun (WGS) entry which is preliminary data.</text>
</comment>
<keyword evidence="2" id="KW-1185">Reference proteome</keyword>
<reference evidence="1 2" key="1">
    <citation type="journal article" date="2012" name="J. Bacteriol.">
        <title>Draft Genome Sequence of the Purple Photosynthetic Bacterium Phaeospirillum molischianum DSM120, a Particularly Versatile Bacterium.</title>
        <authorList>
            <person name="Duquesne K."/>
            <person name="Prima V."/>
            <person name="Ji B."/>
            <person name="Rouy Z."/>
            <person name="Medigue C."/>
            <person name="Talla E."/>
            <person name="Sturgis J.N."/>
        </authorList>
    </citation>
    <scope>NUCLEOTIDE SEQUENCE [LARGE SCALE GENOMIC DNA]</scope>
    <source>
        <strain evidence="2">DSM120</strain>
    </source>
</reference>
<dbReference type="Proteomes" id="UP000004169">
    <property type="component" value="Unassembled WGS sequence"/>
</dbReference>
<protein>
    <submittedName>
        <fullName evidence="1">Uncharacterized protein</fullName>
    </submittedName>
</protein>
<proteinExistence type="predicted"/>
<dbReference type="EMBL" id="CAHP01000022">
    <property type="protein sequence ID" value="CCG41811.1"/>
    <property type="molecule type" value="Genomic_DNA"/>
</dbReference>
<organism evidence="1 2">
    <name type="scientific">Magnetospirillum molischianum DSM 120</name>
    <dbReference type="NCBI Taxonomy" id="1150626"/>
    <lineage>
        <taxon>Bacteria</taxon>
        <taxon>Pseudomonadati</taxon>
        <taxon>Pseudomonadota</taxon>
        <taxon>Alphaproteobacteria</taxon>
        <taxon>Rhodospirillales</taxon>
        <taxon>Rhodospirillaceae</taxon>
        <taxon>Magnetospirillum</taxon>
    </lineage>
</organism>
<name>H8FTV4_MAGML</name>
<evidence type="ECO:0000313" key="2">
    <source>
        <dbReference type="Proteomes" id="UP000004169"/>
    </source>
</evidence>
<dbReference type="RefSeq" id="WP_002729217.1">
    <property type="nucleotide sequence ID" value="NZ_CAHP01000022.1"/>
</dbReference>
<dbReference type="AlphaFoldDB" id="H8FTV4"/>
<dbReference type="STRING" id="1150626.PHAMO_290099"/>
<evidence type="ECO:0000313" key="1">
    <source>
        <dbReference type="EMBL" id="CCG41811.1"/>
    </source>
</evidence>
<sequence>MNDSSTNDHLPRPIDQGRAARKAGILRADNPYEPGSLKAKFWANGWDTPDWSGIVVDGSDSAHGECFNVDRAFRSHLRNEPQPISTEVDVISSWDALQWIAFGRPRISYSPVPLSRLLDEDAECTLSAVEEASINVAAAALRRYCAAGNVRCGFIEDDFSDDDCDFRAFIFCKEEFRYLEFLWDGSIYSKGMFHSPEVFILYEDLKNIMSPCEGAEEEQFNNVAKIRGFDSPRRGPKSIFNETEFWSFVACMADLDGIPDTQSEFIRCIDEVLIQNWGSSPGETWLKKRAMALYRARSQFRKGNSD</sequence>